<dbReference type="AlphaFoldDB" id="A0A075GN09"/>
<dbReference type="PANTHER" id="PTHR11703">
    <property type="entry name" value="DEOXYHYPUSINE SYNTHASE"/>
    <property type="match status" value="1"/>
</dbReference>
<protein>
    <submittedName>
        <fullName evidence="3">Deoxyhypusine synthase-like protein (Dys1)</fullName>
        <ecNumber evidence="3">2.5.1.46</ecNumber>
    </submittedName>
</protein>
<dbReference type="GO" id="GO:0005737">
    <property type="term" value="C:cytoplasm"/>
    <property type="evidence" value="ECO:0007669"/>
    <property type="project" value="TreeGrafter"/>
</dbReference>
<sequence>MNHHHFEGKDIPHIKLDSKTTVKELIEIYANSGFNARQLGEAAKLYQKMIHENATICLTVAGAMTPVGFGGIIKTLLEKGFVDWIVTTGANVYHEDHFAWGLPVKQGHFEVDDNILYEKEIVRIRDVYVKFYETLELEDNIIQNMFKDKFSEKSFTTAEFCNVLGKISKEKSKFPEKSFLTTAYELDVPVYVSTLKDSSLAMNLAVHRLKNKPFNLDFVREIIEQAAIVYNSKKSGILELGGGVPKNTAQQTGPLLDQILRKDHGGQDYIIQITDARPDTGGLSGATLQEGKSWGKVQDSHEDLITVYTDSTIAFPLLALYALSNEESREQKRIYKNLDKYYKSLQDSASKVPDKFADILKKSDINLD</sequence>
<comment type="similarity">
    <text evidence="1">Belongs to the deoxyhypusine synthase family.</text>
</comment>
<dbReference type="PANTHER" id="PTHR11703:SF2">
    <property type="entry name" value="DEOXYHYPUSINE SYNTHASE-LIKE PROTEIN"/>
    <property type="match status" value="1"/>
</dbReference>
<dbReference type="EMBL" id="KF900677">
    <property type="protein sequence ID" value="AIF03357.1"/>
    <property type="molecule type" value="Genomic_DNA"/>
</dbReference>
<name>A0A075GN09_9ARCH</name>
<proteinExistence type="inferred from homology"/>
<evidence type="ECO:0000256" key="2">
    <source>
        <dbReference type="ARBA" id="ARBA00022679"/>
    </source>
</evidence>
<dbReference type="EC" id="2.5.1.46" evidence="3"/>
<dbReference type="InterPro" id="IPR036982">
    <property type="entry name" value="Deoxyhypusine_synthase_sf"/>
</dbReference>
<dbReference type="InterPro" id="IPR002773">
    <property type="entry name" value="Deoxyhypusine_synthase"/>
</dbReference>
<reference evidence="3" key="1">
    <citation type="journal article" date="2014" name="Genome Biol. Evol.">
        <title>Pangenome evidence for extensive interdomain horizontal transfer affecting lineage core and shell genes in uncultured planktonic thaumarchaeota and euryarchaeota.</title>
        <authorList>
            <person name="Deschamps P."/>
            <person name="Zivanovic Y."/>
            <person name="Moreira D."/>
            <person name="Rodriguez-Valera F."/>
            <person name="Lopez-Garcia P."/>
        </authorList>
    </citation>
    <scope>NUCLEOTIDE SEQUENCE</scope>
</reference>
<dbReference type="GO" id="GO:0034038">
    <property type="term" value="F:deoxyhypusine synthase activity"/>
    <property type="evidence" value="ECO:0007669"/>
    <property type="project" value="UniProtKB-EC"/>
</dbReference>
<dbReference type="SUPFAM" id="SSF52467">
    <property type="entry name" value="DHS-like NAD/FAD-binding domain"/>
    <property type="match status" value="1"/>
</dbReference>
<dbReference type="Pfam" id="PF01916">
    <property type="entry name" value="DS"/>
    <property type="match status" value="1"/>
</dbReference>
<dbReference type="NCBIfam" id="NF001980">
    <property type="entry name" value="PRK00770.1"/>
    <property type="match status" value="1"/>
</dbReference>
<evidence type="ECO:0000256" key="1">
    <source>
        <dbReference type="ARBA" id="ARBA00009892"/>
    </source>
</evidence>
<keyword evidence="2 3" id="KW-0808">Transferase</keyword>
<organism evidence="3">
    <name type="scientific">uncultured marine thaumarchaeote KM3_164_C03</name>
    <dbReference type="NCBI Taxonomy" id="1456035"/>
    <lineage>
        <taxon>Archaea</taxon>
        <taxon>Nitrososphaerota</taxon>
        <taxon>environmental samples</taxon>
    </lineage>
</organism>
<gene>
    <name evidence="3" type="primary">dys1</name>
</gene>
<dbReference type="Gene3D" id="3.40.910.10">
    <property type="entry name" value="Deoxyhypusine synthase"/>
    <property type="match status" value="1"/>
</dbReference>
<accession>A0A075GN09</accession>
<dbReference type="InterPro" id="IPR029035">
    <property type="entry name" value="DHS-like_NAD/FAD-binding_dom"/>
</dbReference>
<evidence type="ECO:0000313" key="3">
    <source>
        <dbReference type="EMBL" id="AIF03357.1"/>
    </source>
</evidence>